<keyword evidence="7" id="KW-1133">Transmembrane helix</keyword>
<dbReference type="PIRSF" id="PIRSF001227">
    <property type="entry name" value="Pen_acylase"/>
    <property type="match status" value="1"/>
</dbReference>
<dbReference type="SUPFAM" id="SSF56235">
    <property type="entry name" value="N-terminal nucleophile aminohydrolases (Ntn hydrolases)"/>
    <property type="match status" value="1"/>
</dbReference>
<dbReference type="InterPro" id="IPR023343">
    <property type="entry name" value="Penicillin_amidase_dom1"/>
</dbReference>
<dbReference type="Gene3D" id="1.10.1400.10">
    <property type="match status" value="1"/>
</dbReference>
<keyword evidence="5" id="KW-0106">Calcium</keyword>
<evidence type="ECO:0000313" key="9">
    <source>
        <dbReference type="Proteomes" id="UP000642748"/>
    </source>
</evidence>
<feature type="binding site" evidence="5">
    <location>
        <position position="237"/>
    </location>
    <ligand>
        <name>Ca(2+)</name>
        <dbReference type="ChEBI" id="CHEBI:29108"/>
    </ligand>
</feature>
<keyword evidence="3" id="KW-0865">Zymogen</keyword>
<feature type="binding site" evidence="5">
    <location>
        <position position="394"/>
    </location>
    <ligand>
        <name>Ca(2+)</name>
        <dbReference type="ChEBI" id="CHEBI:29108"/>
    </ligand>
</feature>
<dbReference type="InterPro" id="IPR029055">
    <property type="entry name" value="Ntn_hydrolases_N"/>
</dbReference>
<feature type="region of interest" description="Disordered" evidence="6">
    <location>
        <begin position="1"/>
        <end position="38"/>
    </location>
</feature>
<feature type="binding site" evidence="5">
    <location>
        <position position="391"/>
    </location>
    <ligand>
        <name>Ca(2+)</name>
        <dbReference type="ChEBI" id="CHEBI:29108"/>
    </ligand>
</feature>
<dbReference type="InterPro" id="IPR043147">
    <property type="entry name" value="Penicillin_amidase_A-knob"/>
</dbReference>
<keyword evidence="9" id="KW-1185">Reference proteome</keyword>
<dbReference type="CDD" id="cd03747">
    <property type="entry name" value="Ntn_PGA_like"/>
    <property type="match status" value="1"/>
</dbReference>
<evidence type="ECO:0000256" key="2">
    <source>
        <dbReference type="ARBA" id="ARBA00022801"/>
    </source>
</evidence>
<dbReference type="InterPro" id="IPR014395">
    <property type="entry name" value="Pen/GL7ACA/AHL_acylase"/>
</dbReference>
<sequence>MSDSVVGRSSEAVPSPRADTDTSEPIDNPTEDTATPQPRRRRRWLRVVRWSLIVVLVLVVTATIGGVWTVRTSFPQYGGELRIAGLSAPVTVYHDAHAIPQVYASNATDLFIAQGYLHAQERFWEMDFRRHLTSGRLSEMFGSTEVETDAYLRTMGWRRVAEQEWNLISPQSREYLRDYADGVNAYLRTHRATSISLEYSVLKLSAPGYRIAPWDPIDSLAWLKALAWDLLGNMDDEIERASLLAAGLSRTQVEQLYPAYPYDQHSPIVTAPKAAKTTAAHTSAGAMPAAAAPALADVDRAMRSMPDLVDNAFPGIGSNSWVISGTHTATGKPILANDPHLEPSMPGIWYQMGLHCACQFNVEGFTFSGVPGVIIGHNSRIAWGFTNLDPDVSDLYLERVRGDQYEVDGRWRDLAIRKETIKVAGGKPVTLTIRTTGNGPLLSDASAELRAIGTKPDVDPSGSSAPTAAAPAADAGSAGYAVALRWTALDPGRTMDALFALDAAGNWDEFRAAAAQFEVPAQNIVYADTNGNIGYQSPGRIPVRGKGDGRWPAPGWDSAYDWTGYLPFDELPSELNPPEGFFATANQAVIDPANYPHFLTDDWSYGYRSQRIKDMISSTIASGAKVSVADVQRMQFDNRNGLAPALVPALLVVPQRGAAVKAQDLLRGWDFQEPADGDPDSATGRDSAAAAYFNVVWRQLLSKTFDELPADRKPDGSDRWWLVVTNLLSQPDSPWWDNRSTPAVETRDDILGQAMAAATAELTKKLGDDPADWRWGAIHTLYVQNQSFGTSGIGPIEWLFNYGPVGVSGGSNLVNATGWDPSAGYEVNAVPSMRMIVDLSNLDASRWVQLTGESGHAFSDHYHDQFDLWRTGKTLPMRWNEATIKSSSVDTLTLKP</sequence>
<evidence type="ECO:0000256" key="3">
    <source>
        <dbReference type="ARBA" id="ARBA00023145"/>
    </source>
</evidence>
<protein>
    <submittedName>
        <fullName evidence="8">Penicillin acylase family protein</fullName>
    </submittedName>
</protein>
<dbReference type="PANTHER" id="PTHR34218:SF4">
    <property type="entry name" value="ACYL-HOMOSERINE LACTONE ACYLASE QUIP"/>
    <property type="match status" value="1"/>
</dbReference>
<comment type="similarity">
    <text evidence="1">Belongs to the peptidase S45 family.</text>
</comment>
<comment type="cofactor">
    <cofactor evidence="5">
        <name>Ca(2+)</name>
        <dbReference type="ChEBI" id="CHEBI:29108"/>
    </cofactor>
    <text evidence="5">Binds 1 Ca(2+) ion per dimer.</text>
</comment>
<dbReference type="Gene3D" id="3.60.20.10">
    <property type="entry name" value="Glutamine Phosphoribosylpyrophosphate, subunit 1, domain 1"/>
    <property type="match status" value="1"/>
</dbReference>
<feature type="transmembrane region" description="Helical" evidence="7">
    <location>
        <begin position="47"/>
        <end position="68"/>
    </location>
</feature>
<keyword evidence="7" id="KW-0472">Membrane</keyword>
<dbReference type="GO" id="GO:0017000">
    <property type="term" value="P:antibiotic biosynthetic process"/>
    <property type="evidence" value="ECO:0007669"/>
    <property type="project" value="InterPro"/>
</dbReference>
<dbReference type="PANTHER" id="PTHR34218">
    <property type="entry name" value="PEPTIDASE S45 PENICILLIN AMIDASE"/>
    <property type="match status" value="1"/>
</dbReference>
<dbReference type="InterPro" id="IPR043146">
    <property type="entry name" value="Penicillin_amidase_N_B-knob"/>
</dbReference>
<evidence type="ECO:0000256" key="7">
    <source>
        <dbReference type="SAM" id="Phobius"/>
    </source>
</evidence>
<accession>A0A8J3VUI5</accession>
<evidence type="ECO:0000256" key="1">
    <source>
        <dbReference type="ARBA" id="ARBA00006586"/>
    </source>
</evidence>
<keyword evidence="7" id="KW-0812">Transmembrane</keyword>
<dbReference type="Gene3D" id="1.10.439.10">
    <property type="entry name" value="Penicillin Amidohydrolase, domain 1"/>
    <property type="match status" value="1"/>
</dbReference>
<evidence type="ECO:0000256" key="6">
    <source>
        <dbReference type="SAM" id="MobiDB-lite"/>
    </source>
</evidence>
<feature type="active site" description="Nucleophile" evidence="4">
    <location>
        <position position="318"/>
    </location>
</feature>
<proteinExistence type="inferred from homology"/>
<organism evidence="8 9">
    <name type="scientific">Rugosimonospora africana</name>
    <dbReference type="NCBI Taxonomy" id="556532"/>
    <lineage>
        <taxon>Bacteria</taxon>
        <taxon>Bacillati</taxon>
        <taxon>Actinomycetota</taxon>
        <taxon>Actinomycetes</taxon>
        <taxon>Micromonosporales</taxon>
        <taxon>Micromonosporaceae</taxon>
        <taxon>Rugosimonospora</taxon>
    </lineage>
</organism>
<evidence type="ECO:0000256" key="4">
    <source>
        <dbReference type="PIRSR" id="PIRSR001227-1"/>
    </source>
</evidence>
<reference evidence="8" key="1">
    <citation type="submission" date="2021-01" db="EMBL/GenBank/DDBJ databases">
        <title>Whole genome shotgun sequence of Rugosimonospora africana NBRC 104875.</title>
        <authorList>
            <person name="Komaki H."/>
            <person name="Tamura T."/>
        </authorList>
    </citation>
    <scope>NUCLEOTIDE SEQUENCE</scope>
    <source>
        <strain evidence="8">NBRC 104875</strain>
    </source>
</reference>
<evidence type="ECO:0000313" key="8">
    <source>
        <dbReference type="EMBL" id="GIH18761.1"/>
    </source>
</evidence>
<dbReference type="AlphaFoldDB" id="A0A8J3VUI5"/>
<dbReference type="Pfam" id="PF01804">
    <property type="entry name" value="Penicil_amidase"/>
    <property type="match status" value="1"/>
</dbReference>
<name>A0A8J3VUI5_9ACTN</name>
<dbReference type="Gene3D" id="2.30.120.10">
    <property type="match status" value="1"/>
</dbReference>
<dbReference type="InterPro" id="IPR002692">
    <property type="entry name" value="S45"/>
</dbReference>
<dbReference type="GO" id="GO:0016811">
    <property type="term" value="F:hydrolase activity, acting on carbon-nitrogen (but not peptide) bonds, in linear amides"/>
    <property type="evidence" value="ECO:0007669"/>
    <property type="project" value="InterPro"/>
</dbReference>
<dbReference type="EMBL" id="BONZ01000071">
    <property type="protein sequence ID" value="GIH18761.1"/>
    <property type="molecule type" value="Genomic_DNA"/>
</dbReference>
<gene>
    <name evidence="8" type="ORF">Raf01_69330</name>
</gene>
<keyword evidence="2" id="KW-0378">Hydrolase</keyword>
<keyword evidence="5" id="KW-0479">Metal-binding</keyword>
<comment type="caution">
    <text evidence="8">The sequence shown here is derived from an EMBL/GenBank/DDBJ whole genome shotgun (WGS) entry which is preliminary data.</text>
</comment>
<evidence type="ECO:0000256" key="5">
    <source>
        <dbReference type="PIRSR" id="PIRSR001227-2"/>
    </source>
</evidence>
<dbReference type="GO" id="GO:0046872">
    <property type="term" value="F:metal ion binding"/>
    <property type="evidence" value="ECO:0007669"/>
    <property type="project" value="UniProtKB-KW"/>
</dbReference>
<dbReference type="Proteomes" id="UP000642748">
    <property type="component" value="Unassembled WGS sequence"/>
</dbReference>